<dbReference type="PANTHER" id="PTHR24198:SF165">
    <property type="entry name" value="ANKYRIN REPEAT-CONTAINING PROTEIN-RELATED"/>
    <property type="match status" value="1"/>
</dbReference>
<dbReference type="AlphaFoldDB" id="A0A292PR74"/>
<keyword evidence="4" id="KW-1185">Reference proteome</keyword>
<dbReference type="InterPro" id="IPR002110">
    <property type="entry name" value="Ankyrin_rpt"/>
</dbReference>
<accession>A0A292PR74</accession>
<organism evidence="3 4">
    <name type="scientific">Tuber aestivum</name>
    <name type="common">summer truffle</name>
    <dbReference type="NCBI Taxonomy" id="59557"/>
    <lineage>
        <taxon>Eukaryota</taxon>
        <taxon>Fungi</taxon>
        <taxon>Dikarya</taxon>
        <taxon>Ascomycota</taxon>
        <taxon>Pezizomycotina</taxon>
        <taxon>Pezizomycetes</taxon>
        <taxon>Pezizales</taxon>
        <taxon>Tuberaceae</taxon>
        <taxon>Tuber</taxon>
    </lineage>
</organism>
<evidence type="ECO:0000256" key="2">
    <source>
        <dbReference type="ARBA" id="ARBA00023043"/>
    </source>
</evidence>
<dbReference type="SUPFAM" id="SSF48403">
    <property type="entry name" value="Ankyrin repeat"/>
    <property type="match status" value="1"/>
</dbReference>
<dbReference type="Pfam" id="PF12796">
    <property type="entry name" value="Ank_2"/>
    <property type="match status" value="1"/>
</dbReference>
<evidence type="ECO:0000256" key="1">
    <source>
        <dbReference type="ARBA" id="ARBA00022737"/>
    </source>
</evidence>
<keyword evidence="1" id="KW-0677">Repeat</keyword>
<keyword evidence="2" id="KW-0040">ANK repeat</keyword>
<reference evidence="3" key="1">
    <citation type="submission" date="2015-10" db="EMBL/GenBank/DDBJ databases">
        <authorList>
            <person name="Regsiter A."/>
            <person name="william w."/>
        </authorList>
    </citation>
    <scope>NUCLEOTIDE SEQUENCE</scope>
    <source>
        <strain evidence="3">Montdore</strain>
    </source>
</reference>
<dbReference type="Gene3D" id="1.25.40.20">
    <property type="entry name" value="Ankyrin repeat-containing domain"/>
    <property type="match status" value="1"/>
</dbReference>
<dbReference type="EMBL" id="LN891059">
    <property type="protein sequence ID" value="CUS10046.1"/>
    <property type="molecule type" value="Genomic_DNA"/>
</dbReference>
<dbReference type="Proteomes" id="UP001412239">
    <property type="component" value="Unassembled WGS sequence"/>
</dbReference>
<name>A0A292PR74_9PEZI</name>
<feature type="non-terminal residue" evidence="3">
    <location>
        <position position="66"/>
    </location>
</feature>
<sequence length="66" mass="7427">LLLERVDVDPNLADNFKRTPLLWAVENGRTEAVKLLLERADVDPNLADNDGRTPLLWTAETGRTEV</sequence>
<proteinExistence type="predicted"/>
<evidence type="ECO:0000313" key="4">
    <source>
        <dbReference type="Proteomes" id="UP001412239"/>
    </source>
</evidence>
<evidence type="ECO:0000313" key="3">
    <source>
        <dbReference type="EMBL" id="CUS10046.1"/>
    </source>
</evidence>
<gene>
    <name evidence="3" type="ORF">GSTUAT00005862001</name>
</gene>
<feature type="non-terminal residue" evidence="3">
    <location>
        <position position="1"/>
    </location>
</feature>
<dbReference type="InterPro" id="IPR036770">
    <property type="entry name" value="Ankyrin_rpt-contain_sf"/>
</dbReference>
<protein>
    <submittedName>
        <fullName evidence="3">Uncharacterized protein</fullName>
    </submittedName>
</protein>
<dbReference type="PANTHER" id="PTHR24198">
    <property type="entry name" value="ANKYRIN REPEAT AND PROTEIN KINASE DOMAIN-CONTAINING PROTEIN"/>
    <property type="match status" value="1"/>
</dbReference>
<dbReference type="SMART" id="SM00248">
    <property type="entry name" value="ANK"/>
    <property type="match status" value="1"/>
</dbReference>